<dbReference type="PANTHER" id="PTHR11012:SF59">
    <property type="entry name" value="CHK KINASE-LIKE DOMAIN-CONTAINING PROTEIN-RELATED"/>
    <property type="match status" value="1"/>
</dbReference>
<dbReference type="GeneID" id="131801820"/>
<reference evidence="4" key="1">
    <citation type="submission" date="2025-08" db="UniProtKB">
        <authorList>
            <consortium name="RefSeq"/>
        </authorList>
    </citation>
    <scope>IDENTIFICATION</scope>
    <source>
        <strain evidence="4">Aabys</strain>
        <tissue evidence="4">Whole body</tissue>
    </source>
</reference>
<evidence type="ECO:0000259" key="2">
    <source>
        <dbReference type="SMART" id="SM00587"/>
    </source>
</evidence>
<evidence type="ECO:0000256" key="1">
    <source>
        <dbReference type="SAM" id="MobiDB-lite"/>
    </source>
</evidence>
<gene>
    <name evidence="4" type="primary">LOC131801820</name>
</gene>
<dbReference type="InterPro" id="IPR004119">
    <property type="entry name" value="EcKL"/>
</dbReference>
<dbReference type="InterPro" id="IPR015897">
    <property type="entry name" value="CHK_kinase-like"/>
</dbReference>
<keyword evidence="3" id="KW-1185">Reference proteome</keyword>
<dbReference type="Proteomes" id="UP001652621">
    <property type="component" value="Unplaced"/>
</dbReference>
<dbReference type="SUPFAM" id="SSF56112">
    <property type="entry name" value="Protein kinase-like (PK-like)"/>
    <property type="match status" value="1"/>
</dbReference>
<proteinExistence type="predicted"/>
<dbReference type="Pfam" id="PF02958">
    <property type="entry name" value="EcKL"/>
    <property type="match status" value="1"/>
</dbReference>
<organism evidence="3 4">
    <name type="scientific">Musca domestica</name>
    <name type="common">House fly</name>
    <dbReference type="NCBI Taxonomy" id="7370"/>
    <lineage>
        <taxon>Eukaryota</taxon>
        <taxon>Metazoa</taxon>
        <taxon>Ecdysozoa</taxon>
        <taxon>Arthropoda</taxon>
        <taxon>Hexapoda</taxon>
        <taxon>Insecta</taxon>
        <taxon>Pterygota</taxon>
        <taxon>Neoptera</taxon>
        <taxon>Endopterygota</taxon>
        <taxon>Diptera</taxon>
        <taxon>Brachycera</taxon>
        <taxon>Muscomorpha</taxon>
        <taxon>Muscoidea</taxon>
        <taxon>Muscidae</taxon>
        <taxon>Musca</taxon>
    </lineage>
</organism>
<dbReference type="InterPro" id="IPR011009">
    <property type="entry name" value="Kinase-like_dom_sf"/>
</dbReference>
<dbReference type="Gene3D" id="3.90.1200.10">
    <property type="match status" value="1"/>
</dbReference>
<sequence length="440" mass="51574">MATMLNETVATVISAKQCKQILQKYNEEHETDLKLLSFSVSPAEEVKGFLGEYFHLNLLCTEATEATAAEAEVNENDEELCEEESNERENDDFEEDFMGQSLKFFIKKLPLVHELHEKVVIFRKECRLYSSLLMELQEYSPQPWCPKVYLSSSQLLVLQDLEDSGYHSLNNKEHLEESEIFAILKGLAAMHASSLLYELYDKTIEDNYYDCLKEITVHPDIPWFTTGLRALLQIAKLHPNFQEEVSQEFIDKELPYHLKSVYFMVNPSPKYRNVVCHRDTWGGNIFLNSEDPDDAAMFVDFQTCRYCPPAIDIIFTLFMNLTKEERVARENEYLHYYWSEFKRILAANDDDGGESWGLSETEFFESYEEFKLFGYVYRALAVTILNVPKEMVTEEYKNVERTEPLLRYMEENEEFRLLMDECVEDVIEAVVEIRTKEESF</sequence>
<dbReference type="RefSeq" id="XP_058976771.1">
    <property type="nucleotide sequence ID" value="XM_059120788.1"/>
</dbReference>
<dbReference type="SMART" id="SM00587">
    <property type="entry name" value="CHK"/>
    <property type="match status" value="1"/>
</dbReference>
<feature type="region of interest" description="Disordered" evidence="1">
    <location>
        <begin position="72"/>
        <end position="92"/>
    </location>
</feature>
<evidence type="ECO:0000313" key="3">
    <source>
        <dbReference type="Proteomes" id="UP001652621"/>
    </source>
</evidence>
<name>A0ABM3UTB9_MUSDO</name>
<dbReference type="PANTHER" id="PTHR11012">
    <property type="entry name" value="PROTEIN KINASE-LIKE DOMAIN-CONTAINING"/>
    <property type="match status" value="1"/>
</dbReference>
<accession>A0ABM3UTB9</accession>
<protein>
    <submittedName>
        <fullName evidence="4">Uncharacterized protein LOC131801820</fullName>
    </submittedName>
</protein>
<evidence type="ECO:0000313" key="4">
    <source>
        <dbReference type="RefSeq" id="XP_058976771.1"/>
    </source>
</evidence>
<feature type="domain" description="CHK kinase-like" evidence="2">
    <location>
        <begin position="156"/>
        <end position="347"/>
    </location>
</feature>